<dbReference type="Proteomes" id="UP000257323">
    <property type="component" value="Unassembled WGS sequence"/>
</dbReference>
<dbReference type="Pfam" id="PF02687">
    <property type="entry name" value="FtsX"/>
    <property type="match status" value="1"/>
</dbReference>
<dbReference type="GO" id="GO:0051301">
    <property type="term" value="P:cell division"/>
    <property type="evidence" value="ECO:0007669"/>
    <property type="project" value="UniProtKB-KW"/>
</dbReference>
<organism evidence="10 11">
    <name type="scientific">Candidatus Saccharicenans subterraneus</name>
    <dbReference type="NCBI Taxonomy" id="2508984"/>
    <lineage>
        <taxon>Bacteria</taxon>
        <taxon>Candidatus Aminicenantota</taxon>
        <taxon>Candidatus Aminicenantia</taxon>
        <taxon>Candidatus Aminicenantales</taxon>
        <taxon>Candidatus Saccharicenantaceae</taxon>
        <taxon>Candidatus Saccharicenans</taxon>
    </lineage>
</organism>
<evidence type="ECO:0000259" key="9">
    <source>
        <dbReference type="Pfam" id="PF12704"/>
    </source>
</evidence>
<dbReference type="PANTHER" id="PTHR30572">
    <property type="entry name" value="MEMBRANE COMPONENT OF TRANSPORTER-RELATED"/>
    <property type="match status" value="1"/>
</dbReference>
<dbReference type="AlphaFoldDB" id="A0A3E2BK39"/>
<evidence type="ECO:0000256" key="1">
    <source>
        <dbReference type="ARBA" id="ARBA00004651"/>
    </source>
</evidence>
<keyword evidence="5 7" id="KW-0472">Membrane</keyword>
<feature type="transmembrane region" description="Helical" evidence="7">
    <location>
        <begin position="27"/>
        <end position="50"/>
    </location>
</feature>
<proteinExistence type="inferred from homology"/>
<keyword evidence="2" id="KW-1003">Cell membrane</keyword>
<dbReference type="GO" id="GO:0005886">
    <property type="term" value="C:plasma membrane"/>
    <property type="evidence" value="ECO:0007669"/>
    <property type="project" value="UniProtKB-SubCell"/>
</dbReference>
<dbReference type="Pfam" id="PF12704">
    <property type="entry name" value="MacB_PCD"/>
    <property type="match status" value="1"/>
</dbReference>
<evidence type="ECO:0000259" key="8">
    <source>
        <dbReference type="Pfam" id="PF02687"/>
    </source>
</evidence>
<dbReference type="InterPro" id="IPR003838">
    <property type="entry name" value="ABC3_permease_C"/>
</dbReference>
<feature type="domain" description="MacB-like periplasmic core" evidence="9">
    <location>
        <begin position="26"/>
        <end position="251"/>
    </location>
</feature>
<dbReference type="PANTHER" id="PTHR30572:SF4">
    <property type="entry name" value="ABC TRANSPORTER PERMEASE YTRF"/>
    <property type="match status" value="1"/>
</dbReference>
<feature type="transmembrane region" description="Helical" evidence="7">
    <location>
        <begin position="334"/>
        <end position="363"/>
    </location>
</feature>
<evidence type="ECO:0000256" key="3">
    <source>
        <dbReference type="ARBA" id="ARBA00022692"/>
    </source>
</evidence>
<dbReference type="EMBL" id="QUAH01000013">
    <property type="protein sequence ID" value="RFT15054.1"/>
    <property type="molecule type" value="Genomic_DNA"/>
</dbReference>
<sequence length="413" mass="45854">MRRSSLYLRESLDMAFDSLWHNKLRTFLTLLGVIIGVLTIIAVVSVIQGLNNYVYTRMSFYGANDFSVSKFAPFITTIKEYQEQMKRKDLTLEDMRILRQLCRSCELVGASVNTSRTAKFGSRSIKDVSIRGVTAVDHLIGSVLELERGRFISQDDEDRSRYVCIIGADVAENLFPGLDPVGRWLKIGNQNFEIIGLGKKKGKLLGFSQDNYAWIPISTFMKIYGSRQTISINIHTSSQEAMARAMEEVRTILRSVRKRTYGQPDDFAFVTSDTFIQFYKSATSGIYFAMIAISAIALLVGGIVIMNIMLVSVTERTKEIGIRMAVGARRRDVLIQFLIESAIISGVGGIIGILLGYLIATAVTAATSLPSKVDPVSIVVAIMMSTMVGLFFGIYPANRAARLNPVEALRSEQ</sequence>
<comment type="similarity">
    <text evidence="6">Belongs to the ABC-4 integral membrane protein family.</text>
</comment>
<dbReference type="GO" id="GO:0022857">
    <property type="term" value="F:transmembrane transporter activity"/>
    <property type="evidence" value="ECO:0007669"/>
    <property type="project" value="TreeGrafter"/>
</dbReference>
<keyword evidence="3 7" id="KW-0812">Transmembrane</keyword>
<name>A0A3E2BK39_9BACT</name>
<evidence type="ECO:0000256" key="6">
    <source>
        <dbReference type="ARBA" id="ARBA00038076"/>
    </source>
</evidence>
<accession>A0A3E2BK39</accession>
<evidence type="ECO:0000256" key="5">
    <source>
        <dbReference type="ARBA" id="ARBA00023136"/>
    </source>
</evidence>
<comment type="caution">
    <text evidence="10">The sequence shown here is derived from an EMBL/GenBank/DDBJ whole genome shotgun (WGS) entry which is preliminary data.</text>
</comment>
<keyword evidence="10" id="KW-0132">Cell division</keyword>
<keyword evidence="4 7" id="KW-1133">Transmembrane helix</keyword>
<feature type="domain" description="ABC3 transporter permease C-terminal" evidence="8">
    <location>
        <begin position="292"/>
        <end position="405"/>
    </location>
</feature>
<evidence type="ECO:0000256" key="4">
    <source>
        <dbReference type="ARBA" id="ARBA00022989"/>
    </source>
</evidence>
<dbReference type="InterPro" id="IPR025857">
    <property type="entry name" value="MacB_PCD"/>
</dbReference>
<evidence type="ECO:0000256" key="2">
    <source>
        <dbReference type="ARBA" id="ARBA00022475"/>
    </source>
</evidence>
<keyword evidence="10" id="KW-0131">Cell cycle</keyword>
<protein>
    <submittedName>
        <fullName evidence="10">Cell division protein FtsX</fullName>
    </submittedName>
</protein>
<feature type="transmembrane region" description="Helical" evidence="7">
    <location>
        <begin position="286"/>
        <end position="313"/>
    </location>
</feature>
<evidence type="ECO:0000256" key="7">
    <source>
        <dbReference type="SAM" id="Phobius"/>
    </source>
</evidence>
<comment type="subcellular location">
    <subcellularLocation>
        <location evidence="1">Cell membrane</location>
        <topology evidence="1">Multi-pass membrane protein</topology>
    </subcellularLocation>
</comment>
<reference evidence="10 11" key="1">
    <citation type="submission" date="2018-08" db="EMBL/GenBank/DDBJ databases">
        <title>Genome analysis of the thermophilic bacterium of the candidate phylum Aminicenantes from deep subsurface aquifer revealed its physiology and ecological role.</title>
        <authorList>
            <person name="Kadnikov V.V."/>
            <person name="Mardanov A.V."/>
            <person name="Beletsky A.V."/>
            <person name="Karnachuk O.V."/>
            <person name="Ravin N.V."/>
        </authorList>
    </citation>
    <scope>NUCLEOTIDE SEQUENCE [LARGE SCALE GENOMIC DNA]</scope>
    <source>
        <strain evidence="10">BY38</strain>
    </source>
</reference>
<gene>
    <name evidence="10" type="ORF">OP8BY_0685</name>
</gene>
<dbReference type="InterPro" id="IPR050250">
    <property type="entry name" value="Macrolide_Exporter_MacB"/>
</dbReference>
<evidence type="ECO:0000313" key="10">
    <source>
        <dbReference type="EMBL" id="RFT15054.1"/>
    </source>
</evidence>
<evidence type="ECO:0000313" key="11">
    <source>
        <dbReference type="Proteomes" id="UP000257323"/>
    </source>
</evidence>
<feature type="transmembrane region" description="Helical" evidence="7">
    <location>
        <begin position="375"/>
        <end position="395"/>
    </location>
</feature>